<dbReference type="AlphaFoldDB" id="A0A8J5RQY1"/>
<dbReference type="Proteomes" id="UP000729402">
    <property type="component" value="Unassembled WGS sequence"/>
</dbReference>
<gene>
    <name evidence="1" type="ORF">GUJ93_ZPchr0001g31689</name>
</gene>
<dbReference type="EMBL" id="JAAALK010000288">
    <property type="protein sequence ID" value="KAG8052447.1"/>
    <property type="molecule type" value="Genomic_DNA"/>
</dbReference>
<keyword evidence="2" id="KW-1185">Reference proteome</keyword>
<name>A0A8J5RQY1_ZIZPA</name>
<protein>
    <submittedName>
        <fullName evidence="1">Uncharacterized protein</fullName>
    </submittedName>
</protein>
<organism evidence="1 2">
    <name type="scientific">Zizania palustris</name>
    <name type="common">Northern wild rice</name>
    <dbReference type="NCBI Taxonomy" id="103762"/>
    <lineage>
        <taxon>Eukaryota</taxon>
        <taxon>Viridiplantae</taxon>
        <taxon>Streptophyta</taxon>
        <taxon>Embryophyta</taxon>
        <taxon>Tracheophyta</taxon>
        <taxon>Spermatophyta</taxon>
        <taxon>Magnoliopsida</taxon>
        <taxon>Liliopsida</taxon>
        <taxon>Poales</taxon>
        <taxon>Poaceae</taxon>
        <taxon>BOP clade</taxon>
        <taxon>Oryzoideae</taxon>
        <taxon>Oryzeae</taxon>
        <taxon>Zizaniinae</taxon>
        <taxon>Zizania</taxon>
    </lineage>
</organism>
<evidence type="ECO:0000313" key="1">
    <source>
        <dbReference type="EMBL" id="KAG8052447.1"/>
    </source>
</evidence>
<evidence type="ECO:0000313" key="2">
    <source>
        <dbReference type="Proteomes" id="UP000729402"/>
    </source>
</evidence>
<proteinExistence type="predicted"/>
<accession>A0A8J5RQY1</accession>
<comment type="caution">
    <text evidence="1">The sequence shown here is derived from an EMBL/GenBank/DDBJ whole genome shotgun (WGS) entry which is preliminary data.</text>
</comment>
<reference evidence="1" key="2">
    <citation type="submission" date="2021-02" db="EMBL/GenBank/DDBJ databases">
        <authorList>
            <person name="Kimball J.A."/>
            <person name="Haas M.W."/>
            <person name="Macchietto M."/>
            <person name="Kono T."/>
            <person name="Duquette J."/>
            <person name="Shao M."/>
        </authorList>
    </citation>
    <scope>NUCLEOTIDE SEQUENCE</scope>
    <source>
        <tissue evidence="1">Fresh leaf tissue</tissue>
    </source>
</reference>
<reference evidence="1" key="1">
    <citation type="journal article" date="2021" name="bioRxiv">
        <title>Whole Genome Assembly and Annotation of Northern Wild Rice, Zizania palustris L., Supports a Whole Genome Duplication in the Zizania Genus.</title>
        <authorList>
            <person name="Haas M."/>
            <person name="Kono T."/>
            <person name="Macchietto M."/>
            <person name="Millas R."/>
            <person name="McGilp L."/>
            <person name="Shao M."/>
            <person name="Duquette J."/>
            <person name="Hirsch C.N."/>
            <person name="Kimball J."/>
        </authorList>
    </citation>
    <scope>NUCLEOTIDE SEQUENCE</scope>
    <source>
        <tissue evidence="1">Fresh leaf tissue</tissue>
    </source>
</reference>
<sequence length="72" mass="7152">MPSMVAGLVGGGGIPRQLPLGLGRNLGAAEWRGHPGKRPLLVLSLGGVSAVPFTASGYGDGRVSKQTKGVSG</sequence>